<dbReference type="PANTHER" id="PTHR21567:SF87">
    <property type="entry name" value="CRESCERIN-LIKE PROTEIN CHE-12"/>
    <property type="match status" value="1"/>
</dbReference>
<feature type="repeat" description="HEAT" evidence="5">
    <location>
        <begin position="105"/>
        <end position="143"/>
    </location>
</feature>
<evidence type="ECO:0000256" key="3">
    <source>
        <dbReference type="ARBA" id="ARBA00022737"/>
    </source>
</evidence>
<evidence type="ECO:0000313" key="8">
    <source>
        <dbReference type="Proteomes" id="UP000759131"/>
    </source>
</evidence>
<feature type="domain" description="TOG" evidence="6">
    <location>
        <begin position="368"/>
        <end position="600"/>
    </location>
</feature>
<organism evidence="7">
    <name type="scientific">Medioppia subpectinata</name>
    <dbReference type="NCBI Taxonomy" id="1979941"/>
    <lineage>
        <taxon>Eukaryota</taxon>
        <taxon>Metazoa</taxon>
        <taxon>Ecdysozoa</taxon>
        <taxon>Arthropoda</taxon>
        <taxon>Chelicerata</taxon>
        <taxon>Arachnida</taxon>
        <taxon>Acari</taxon>
        <taxon>Acariformes</taxon>
        <taxon>Sarcoptiformes</taxon>
        <taxon>Oribatida</taxon>
        <taxon>Brachypylina</taxon>
        <taxon>Oppioidea</taxon>
        <taxon>Oppiidae</taxon>
        <taxon>Medioppia</taxon>
    </lineage>
</organism>
<dbReference type="GO" id="GO:0000226">
    <property type="term" value="P:microtubule cytoskeleton organization"/>
    <property type="evidence" value="ECO:0007669"/>
    <property type="project" value="TreeGrafter"/>
</dbReference>
<dbReference type="PANTHER" id="PTHR21567">
    <property type="entry name" value="CLASP"/>
    <property type="match status" value="1"/>
</dbReference>
<dbReference type="GO" id="GO:0008017">
    <property type="term" value="F:microtubule binding"/>
    <property type="evidence" value="ECO:0007669"/>
    <property type="project" value="TreeGrafter"/>
</dbReference>
<dbReference type="Gene3D" id="1.25.10.10">
    <property type="entry name" value="Leucine-rich Repeat Variant"/>
    <property type="match status" value="2"/>
</dbReference>
<dbReference type="GO" id="GO:0031110">
    <property type="term" value="P:regulation of microtubule polymerization or depolymerization"/>
    <property type="evidence" value="ECO:0007669"/>
    <property type="project" value="UniProtKB-ARBA"/>
</dbReference>
<dbReference type="EMBL" id="OC872785">
    <property type="protein sequence ID" value="CAD7636015.1"/>
    <property type="molecule type" value="Genomic_DNA"/>
</dbReference>
<sequence>FKVTLSALDVIETLVERLKGALTINLDVLVAILAKRLGDSRTVIRDSVIRVLHAAMMHAFPPQQLLDLLLLHKPSKNPKVREEVVNRVTAAVLTFPRSEFNLAKLCFSVAPLLTDSRRCVRLASLECLAVLAQALGPNRLASLMAAVEAIEQNVAIDGLVNALHARLARRQLPRCGADGTVRYVLNPQHFSGWFTSGADADLEWVMLATPSSTGGTPPKRANGSSGIPLAAIPFDRRKSNALNAELESEATDDDAAIVEAIGRRKSLAEVNIEQLLSSGVESSANERAFVDFRGESFQSDENCEHLESANETESLEQWREYFSEFRAQLAEVAIFGRNEKKRRNSELPVQPLFAQEVDGFRAESPVQSSSAPSTASNDAPFFAPDVTTLIEVEGMLAVTRLATFHAPALLKDQHALIAAIVAEVRNLRSTVARAAIFALGELFARLGAQAEPEMDAMLAALLAKSQETAVFIREDVERAILQAVVHLPQTRTAIALINGGANHRNASVRRTCAQFVSQLVERMGAQKCLLGPRDIADHVLPAGARFVQDSSPHTRYFGRKMFAVLMAHVSFEKLLRKHVTPGTYRNIVGILESVKRRGIGDKPQDLSEKEFQ</sequence>
<evidence type="ECO:0000256" key="4">
    <source>
        <dbReference type="ARBA" id="ARBA00023212"/>
    </source>
</evidence>
<dbReference type="OrthoDB" id="63891at2759"/>
<proteinExistence type="predicted"/>
<dbReference type="GO" id="GO:1902903">
    <property type="term" value="P:regulation of supramolecular fiber organization"/>
    <property type="evidence" value="ECO:0007669"/>
    <property type="project" value="UniProtKB-ARBA"/>
</dbReference>
<evidence type="ECO:0000259" key="6">
    <source>
        <dbReference type="SMART" id="SM01349"/>
    </source>
</evidence>
<keyword evidence="8" id="KW-1185">Reference proteome</keyword>
<dbReference type="InterPro" id="IPR034085">
    <property type="entry name" value="TOG"/>
</dbReference>
<dbReference type="InterPro" id="IPR024395">
    <property type="entry name" value="CLASP_N_dom"/>
</dbReference>
<dbReference type="InterPro" id="IPR016024">
    <property type="entry name" value="ARM-type_fold"/>
</dbReference>
<dbReference type="InterPro" id="IPR021133">
    <property type="entry name" value="HEAT_type_2"/>
</dbReference>
<feature type="non-terminal residue" evidence="7">
    <location>
        <position position="1"/>
    </location>
</feature>
<dbReference type="InterPro" id="IPR011989">
    <property type="entry name" value="ARM-like"/>
</dbReference>
<dbReference type="EMBL" id="CAJPIZ010018210">
    <property type="protein sequence ID" value="CAG2116445.1"/>
    <property type="molecule type" value="Genomic_DNA"/>
</dbReference>
<evidence type="ECO:0000313" key="7">
    <source>
        <dbReference type="EMBL" id="CAD7636015.1"/>
    </source>
</evidence>
<evidence type="ECO:0000256" key="2">
    <source>
        <dbReference type="ARBA" id="ARBA00022490"/>
    </source>
</evidence>
<keyword evidence="4" id="KW-0206">Cytoskeleton</keyword>
<dbReference type="GO" id="GO:0005881">
    <property type="term" value="C:cytoplasmic microtubule"/>
    <property type="evidence" value="ECO:0007669"/>
    <property type="project" value="TreeGrafter"/>
</dbReference>
<comment type="subcellular location">
    <subcellularLocation>
        <location evidence="1">Cytoplasm</location>
        <location evidence="1">Cytoskeleton</location>
    </subcellularLocation>
</comment>
<keyword evidence="3" id="KW-0677">Repeat</keyword>
<evidence type="ECO:0000256" key="1">
    <source>
        <dbReference type="ARBA" id="ARBA00004245"/>
    </source>
</evidence>
<accession>A0A7R9L6R6</accession>
<name>A0A7R9L6R6_9ACAR</name>
<reference evidence="7" key="1">
    <citation type="submission" date="2020-11" db="EMBL/GenBank/DDBJ databases">
        <authorList>
            <person name="Tran Van P."/>
        </authorList>
    </citation>
    <scope>NUCLEOTIDE SEQUENCE</scope>
</reference>
<evidence type="ECO:0000256" key="5">
    <source>
        <dbReference type="PROSITE-ProRule" id="PRU00103"/>
    </source>
</evidence>
<keyword evidence="2" id="KW-0963">Cytoplasm</keyword>
<dbReference type="Pfam" id="PF12348">
    <property type="entry name" value="CLASP_N"/>
    <property type="match status" value="1"/>
</dbReference>
<dbReference type="PROSITE" id="PS50077">
    <property type="entry name" value="HEAT_REPEAT"/>
    <property type="match status" value="1"/>
</dbReference>
<dbReference type="SUPFAM" id="SSF48371">
    <property type="entry name" value="ARM repeat"/>
    <property type="match status" value="1"/>
</dbReference>
<dbReference type="GO" id="GO:0005929">
    <property type="term" value="C:cilium"/>
    <property type="evidence" value="ECO:0007669"/>
    <property type="project" value="TreeGrafter"/>
</dbReference>
<dbReference type="SMART" id="SM01349">
    <property type="entry name" value="TOG"/>
    <property type="match status" value="1"/>
</dbReference>
<protein>
    <recommendedName>
        <fullName evidence="6">TOG domain-containing protein</fullName>
    </recommendedName>
</protein>
<gene>
    <name evidence="7" type="ORF">OSB1V03_LOCUS16404</name>
</gene>
<dbReference type="AlphaFoldDB" id="A0A7R9L6R6"/>
<dbReference type="Proteomes" id="UP000759131">
    <property type="component" value="Unassembled WGS sequence"/>
</dbReference>